<feature type="compositionally biased region" description="Low complexity" evidence="1">
    <location>
        <begin position="82"/>
        <end position="101"/>
    </location>
</feature>
<reference evidence="3 4" key="1">
    <citation type="submission" date="2019-02" db="EMBL/GenBank/DDBJ databases">
        <title>Genome sequencing of the rare red list fungi Phellinidium pouzarii.</title>
        <authorList>
            <person name="Buettner E."/>
            <person name="Kellner H."/>
        </authorList>
    </citation>
    <scope>NUCLEOTIDE SEQUENCE [LARGE SCALE GENOMIC DNA]</scope>
    <source>
        <strain evidence="3 4">DSM 108285</strain>
    </source>
</reference>
<feature type="region of interest" description="Disordered" evidence="1">
    <location>
        <begin position="58"/>
        <end position="112"/>
    </location>
</feature>
<dbReference type="AlphaFoldDB" id="A0A4V3XDP9"/>
<evidence type="ECO:0000256" key="1">
    <source>
        <dbReference type="SAM" id="MobiDB-lite"/>
    </source>
</evidence>
<feature type="region of interest" description="Disordered" evidence="1">
    <location>
        <begin position="212"/>
        <end position="232"/>
    </location>
</feature>
<feature type="transmembrane region" description="Helical" evidence="2">
    <location>
        <begin position="150"/>
        <end position="172"/>
    </location>
</feature>
<dbReference type="OrthoDB" id="5346979at2759"/>
<feature type="transmembrane region" description="Helical" evidence="2">
    <location>
        <begin position="24"/>
        <end position="45"/>
    </location>
</feature>
<feature type="compositionally biased region" description="Basic and acidic residues" evidence="1">
    <location>
        <begin position="220"/>
        <end position="232"/>
    </location>
</feature>
<keyword evidence="2" id="KW-0472">Membrane</keyword>
<organism evidence="3 4">
    <name type="scientific">Phellinidium pouzarii</name>
    <dbReference type="NCBI Taxonomy" id="167371"/>
    <lineage>
        <taxon>Eukaryota</taxon>
        <taxon>Fungi</taxon>
        <taxon>Dikarya</taxon>
        <taxon>Basidiomycota</taxon>
        <taxon>Agaricomycotina</taxon>
        <taxon>Agaricomycetes</taxon>
        <taxon>Hymenochaetales</taxon>
        <taxon>Hymenochaetaceae</taxon>
        <taxon>Phellinidium</taxon>
    </lineage>
</organism>
<keyword evidence="2" id="KW-1133">Transmembrane helix</keyword>
<accession>A0A4V3XDP9</accession>
<evidence type="ECO:0000256" key="2">
    <source>
        <dbReference type="SAM" id="Phobius"/>
    </source>
</evidence>
<evidence type="ECO:0008006" key="5">
    <source>
        <dbReference type="Google" id="ProtNLM"/>
    </source>
</evidence>
<dbReference type="Proteomes" id="UP000308199">
    <property type="component" value="Unassembled WGS sequence"/>
</dbReference>
<dbReference type="EMBL" id="SGPK01000031">
    <property type="protein sequence ID" value="THH10623.1"/>
    <property type="molecule type" value="Genomic_DNA"/>
</dbReference>
<gene>
    <name evidence="3" type="ORF">EW145_g1193</name>
</gene>
<keyword evidence="4" id="KW-1185">Reference proteome</keyword>
<sequence>MTFAAPNPQPQHPDGSGRQKVPRWLPVSLLAVTSVALAVPAVLLWRQKRSLGLQKLTVLGGNKGTPPPARRRGGAGWGTLPSQSQTEAVSTSSSSTGVSLPSSPPPRRRKFGARVVGVSEASSRLSSSPKSANVIPQSSEASASLFDSPLLSLGAFGVATGLVGVSAVLGVWGVQRWMGVDNVDQFAARIRQLLLVHMPGLSSRIHRAANDTDGYLLPDSPERSREHETREPHNWTWHAAEERLRLAFKRGGTDELSV</sequence>
<protein>
    <recommendedName>
        <fullName evidence="5">Transmembrane protein</fullName>
    </recommendedName>
</protein>
<name>A0A4V3XDP9_9AGAM</name>
<keyword evidence="2" id="KW-0812">Transmembrane</keyword>
<comment type="caution">
    <text evidence="3">The sequence shown here is derived from an EMBL/GenBank/DDBJ whole genome shotgun (WGS) entry which is preliminary data.</text>
</comment>
<proteinExistence type="predicted"/>
<evidence type="ECO:0000313" key="3">
    <source>
        <dbReference type="EMBL" id="THH10623.1"/>
    </source>
</evidence>
<evidence type="ECO:0000313" key="4">
    <source>
        <dbReference type="Proteomes" id="UP000308199"/>
    </source>
</evidence>